<dbReference type="InterPro" id="IPR053392">
    <property type="entry name" value="Transposase_IS30-like"/>
</dbReference>
<dbReference type="GO" id="GO:0032196">
    <property type="term" value="P:transposition"/>
    <property type="evidence" value="ECO:0007669"/>
    <property type="project" value="TreeGrafter"/>
</dbReference>
<proteinExistence type="predicted"/>
<evidence type="ECO:0000259" key="2">
    <source>
        <dbReference type="PROSITE" id="PS50994"/>
    </source>
</evidence>
<dbReference type="SUPFAM" id="SSF46689">
    <property type="entry name" value="Homeodomain-like"/>
    <property type="match status" value="1"/>
</dbReference>
<dbReference type="InterPro" id="IPR025246">
    <property type="entry name" value="IS30-like_HTH"/>
</dbReference>
<name>A0AAX3WQ26_9BACI</name>
<dbReference type="PROSITE" id="PS50994">
    <property type="entry name" value="INTEGRASE"/>
    <property type="match status" value="1"/>
</dbReference>
<dbReference type="InterPro" id="IPR051917">
    <property type="entry name" value="Transposase-Integrase"/>
</dbReference>
<accession>A0AAX3WQ26</accession>
<sequence length="258" mass="30152">MSYTHLTISERVKIETYLELDYPIRKIAKLLNRQPSTISREIKRHAGSTADEAQVRYHQNKSNCGAKSKCTPEVKEAVQEKLWDTWSPEQIVGRLYQGQLSFKTIYRWIYEGFLEVPITVLRQKGKRQKPRETRGRFNIGTPISKLERAVRLLHSKLPKGAIKTATTDRGKEFSCYKVLEKDLKIDVYFADAYSSWQRGSNENGNRLHREFFPKQTNFEKVSPEELTESLNYINNRPRKCLGWKTANEAFNEQLLHLI</sequence>
<dbReference type="Gene3D" id="3.30.420.10">
    <property type="entry name" value="Ribonuclease H-like superfamily/Ribonuclease H"/>
    <property type="match status" value="1"/>
</dbReference>
<dbReference type="InterPro" id="IPR009057">
    <property type="entry name" value="Homeodomain-like_sf"/>
</dbReference>
<evidence type="ECO:0000313" key="3">
    <source>
        <dbReference type="EMBL" id="WHY49922.1"/>
    </source>
</evidence>
<dbReference type="GO" id="GO:0006310">
    <property type="term" value="P:DNA recombination"/>
    <property type="evidence" value="ECO:0007669"/>
    <property type="project" value="UniProtKB-KW"/>
</dbReference>
<dbReference type="Proteomes" id="UP001178322">
    <property type="component" value="Chromosome"/>
</dbReference>
<feature type="domain" description="Integrase catalytic" evidence="2">
    <location>
        <begin position="84"/>
        <end position="254"/>
    </location>
</feature>
<dbReference type="NCBIfam" id="NF033563">
    <property type="entry name" value="transpos_IS30"/>
    <property type="match status" value="1"/>
</dbReference>
<evidence type="ECO:0000256" key="1">
    <source>
        <dbReference type="ARBA" id="ARBA00023172"/>
    </source>
</evidence>
<reference evidence="3" key="1">
    <citation type="submission" date="2023-05" db="EMBL/GenBank/DDBJ databases">
        <title>Comparative genomics of Bacillaceae isolates and their secondary metabolite potential.</title>
        <authorList>
            <person name="Song L."/>
            <person name="Nielsen L.J."/>
            <person name="Mohite O."/>
            <person name="Xu X."/>
            <person name="Weber T."/>
            <person name="Kovacs A.T."/>
        </authorList>
    </citation>
    <scope>NUCLEOTIDE SEQUENCE</scope>
    <source>
        <strain evidence="3">LY1</strain>
    </source>
</reference>
<dbReference type="GO" id="GO:0015074">
    <property type="term" value="P:DNA integration"/>
    <property type="evidence" value="ECO:0007669"/>
    <property type="project" value="InterPro"/>
</dbReference>
<dbReference type="AlphaFoldDB" id="A0AAX3WQ26"/>
<dbReference type="PANTHER" id="PTHR10948">
    <property type="entry name" value="TRANSPOSASE"/>
    <property type="match status" value="1"/>
</dbReference>
<dbReference type="GO" id="GO:0004803">
    <property type="term" value="F:transposase activity"/>
    <property type="evidence" value="ECO:0007669"/>
    <property type="project" value="TreeGrafter"/>
</dbReference>
<dbReference type="RefSeq" id="WP_283868637.1">
    <property type="nucleotide sequence ID" value="NZ_CP126101.1"/>
</dbReference>
<evidence type="ECO:0000313" key="4">
    <source>
        <dbReference type="Proteomes" id="UP001178322"/>
    </source>
</evidence>
<dbReference type="InterPro" id="IPR036397">
    <property type="entry name" value="RNaseH_sf"/>
</dbReference>
<keyword evidence="1" id="KW-0233">DNA recombination</keyword>
<protein>
    <submittedName>
        <fullName evidence="3">IS30 family transposase</fullName>
    </submittedName>
</protein>
<organism evidence="3 4">
    <name type="scientific">Lysinibacillus pakistanensis</name>
    <dbReference type="NCBI Taxonomy" id="759811"/>
    <lineage>
        <taxon>Bacteria</taxon>
        <taxon>Bacillati</taxon>
        <taxon>Bacillota</taxon>
        <taxon>Bacilli</taxon>
        <taxon>Bacillales</taxon>
        <taxon>Bacillaceae</taxon>
        <taxon>Lysinibacillus</taxon>
    </lineage>
</organism>
<dbReference type="EMBL" id="CP126101">
    <property type="protein sequence ID" value="WHY49922.1"/>
    <property type="molecule type" value="Genomic_DNA"/>
</dbReference>
<dbReference type="GO" id="GO:0003676">
    <property type="term" value="F:nucleic acid binding"/>
    <property type="evidence" value="ECO:0007669"/>
    <property type="project" value="InterPro"/>
</dbReference>
<dbReference type="SUPFAM" id="SSF53098">
    <property type="entry name" value="Ribonuclease H-like"/>
    <property type="match status" value="1"/>
</dbReference>
<dbReference type="InterPro" id="IPR001584">
    <property type="entry name" value="Integrase_cat-core"/>
</dbReference>
<dbReference type="PANTHER" id="PTHR10948:SF23">
    <property type="entry name" value="TRANSPOSASE INSI FOR INSERTION SEQUENCE ELEMENT IS30A-RELATED"/>
    <property type="match status" value="1"/>
</dbReference>
<gene>
    <name evidence="3" type="ORF">QNH24_16485</name>
</gene>
<dbReference type="GO" id="GO:0005829">
    <property type="term" value="C:cytosol"/>
    <property type="evidence" value="ECO:0007669"/>
    <property type="project" value="TreeGrafter"/>
</dbReference>
<dbReference type="InterPro" id="IPR012337">
    <property type="entry name" value="RNaseH-like_sf"/>
</dbReference>
<dbReference type="Pfam" id="PF13936">
    <property type="entry name" value="HTH_38"/>
    <property type="match status" value="1"/>
</dbReference>